<dbReference type="EMBL" id="HBII01034943">
    <property type="protein sequence ID" value="CAE0355671.1"/>
    <property type="molecule type" value="Transcribed_RNA"/>
</dbReference>
<organism evidence="1">
    <name type="scientific">Euplotes harpa</name>
    <dbReference type="NCBI Taxonomy" id="151035"/>
    <lineage>
        <taxon>Eukaryota</taxon>
        <taxon>Sar</taxon>
        <taxon>Alveolata</taxon>
        <taxon>Ciliophora</taxon>
        <taxon>Intramacronucleata</taxon>
        <taxon>Spirotrichea</taxon>
        <taxon>Hypotrichia</taxon>
        <taxon>Euplotida</taxon>
        <taxon>Euplotidae</taxon>
        <taxon>Euplotes</taxon>
    </lineage>
</organism>
<gene>
    <name evidence="1" type="ORF">EHAR0213_LOCUS14588</name>
</gene>
<dbReference type="AlphaFoldDB" id="A0A7S3NAV2"/>
<proteinExistence type="predicted"/>
<accession>A0A7S3NAV2</accession>
<reference evidence="1" key="1">
    <citation type="submission" date="2021-01" db="EMBL/GenBank/DDBJ databases">
        <authorList>
            <person name="Corre E."/>
            <person name="Pelletier E."/>
            <person name="Niang G."/>
            <person name="Scheremetjew M."/>
            <person name="Finn R."/>
            <person name="Kale V."/>
            <person name="Holt S."/>
            <person name="Cochrane G."/>
            <person name="Meng A."/>
            <person name="Brown T."/>
            <person name="Cohen L."/>
        </authorList>
    </citation>
    <scope>NUCLEOTIDE SEQUENCE</scope>
    <source>
        <strain evidence="1">FSP1.4</strain>
    </source>
</reference>
<sequence>MRSSTVKVHMKTHGKNLISVPIQESDQLEEAKAIIQEAKKNLPIFVKPIRPIVGESLNIPSVVKAAESKTESCQDAEAQQRLYDRMEIIRQSYSLIATITSSRGDMFDNACNTITQRPKRRIGIILPSINRINLRESCLLNKPEPTFADKCSAKGVIALNHLNARLMEDDPLS</sequence>
<name>A0A7S3NAV2_9SPIT</name>
<protein>
    <submittedName>
        <fullName evidence="1">Uncharacterized protein</fullName>
    </submittedName>
</protein>
<evidence type="ECO:0000313" key="1">
    <source>
        <dbReference type="EMBL" id="CAE0355671.1"/>
    </source>
</evidence>